<accession>A0AAU6MXF7</accession>
<name>A0AAU6MXF7_9CAUD</name>
<reference evidence="1" key="1">
    <citation type="submission" date="2023-11" db="EMBL/GenBank/DDBJ databases">
        <title>Characterization of a newly isolated phage infecting non-aureus staphylococci isolated from bovine mastitis.</title>
        <authorList>
            <person name="Wanecka A."/>
            <person name="Marynowska M."/>
            <person name="Wesolowski W."/>
            <person name="Bloch S."/>
            <person name="Nejman-Falenczyk B."/>
            <person name="Neumann J."/>
            <person name="Krol J."/>
            <person name="Florek M."/>
            <person name="Ulanicki K."/>
            <person name="Napierala A."/>
            <person name="Twardon J."/>
            <person name="Wolska B."/>
            <person name="Porebska J."/>
            <person name="Ziubrzycka A."/>
            <person name="Czeretowicz I."/>
            <person name="Benisz M."/>
        </authorList>
    </citation>
    <scope>NUCLEOTIDE SEQUENCE</scope>
</reference>
<evidence type="ECO:0000313" key="1">
    <source>
        <dbReference type="EMBL" id="WVX90784.1"/>
    </source>
</evidence>
<gene>
    <name evidence="1" type="ORF">184DA_178</name>
</gene>
<sequence length="30" mass="3565">MTKVSVYVILYLTIKQIPYTSLFFLHCFPV</sequence>
<organism evidence="1">
    <name type="scientific">Staphylococcus phage 184DA</name>
    <dbReference type="NCBI Taxonomy" id="3110532"/>
    <lineage>
        <taxon>Viruses</taxon>
        <taxon>Duplodnaviria</taxon>
        <taxon>Heunggongvirae</taxon>
        <taxon>Uroviricota</taxon>
        <taxon>Caudoviricetes</taxon>
    </lineage>
</organism>
<proteinExistence type="predicted"/>
<protein>
    <submittedName>
        <fullName evidence="1">Uncharacterized protein</fullName>
    </submittedName>
</protein>
<dbReference type="EMBL" id="OR885926">
    <property type="protein sequence ID" value="WVX90784.1"/>
    <property type="molecule type" value="Genomic_DNA"/>
</dbReference>